<reference evidence="2 3" key="1">
    <citation type="submission" date="2024-09" db="EMBL/GenBank/DDBJ databases">
        <title>Laminarin stimulates single cell rates of sulfate reduction while oxygen inhibits transcriptomic activity in coastal marine sediment.</title>
        <authorList>
            <person name="Lindsay M."/>
            <person name="Orcutt B."/>
            <person name="Emerson D."/>
            <person name="Stepanauskas R."/>
            <person name="D'Angelo T."/>
        </authorList>
    </citation>
    <scope>NUCLEOTIDE SEQUENCE [LARGE SCALE GENOMIC DNA]</scope>
    <source>
        <strain evidence="2">SAG AM-311-K15</strain>
    </source>
</reference>
<dbReference type="PANTHER" id="PTHR47044">
    <property type="entry name" value="OS02G0276400 PROTEIN"/>
    <property type="match status" value="1"/>
</dbReference>
<protein>
    <submittedName>
        <fullName evidence="2">Cysteine hydrolase family protein</fullName>
    </submittedName>
</protein>
<name>A0ABV6YY17_UNCC1</name>
<dbReference type="SUPFAM" id="SSF52499">
    <property type="entry name" value="Isochorismatase-like hydrolases"/>
    <property type="match status" value="1"/>
</dbReference>
<organism evidence="2 3">
    <name type="scientific">candidate division CSSED10-310 bacterium</name>
    <dbReference type="NCBI Taxonomy" id="2855610"/>
    <lineage>
        <taxon>Bacteria</taxon>
        <taxon>Bacteria division CSSED10-310</taxon>
    </lineage>
</organism>
<dbReference type="GO" id="GO:0016787">
    <property type="term" value="F:hydrolase activity"/>
    <property type="evidence" value="ECO:0007669"/>
    <property type="project" value="UniProtKB-KW"/>
</dbReference>
<accession>A0ABV6YY17</accession>
<keyword evidence="2" id="KW-0378">Hydrolase</keyword>
<gene>
    <name evidence="2" type="ORF">ACFL27_12895</name>
</gene>
<dbReference type="Proteomes" id="UP001594351">
    <property type="component" value="Unassembled WGS sequence"/>
</dbReference>
<evidence type="ECO:0000313" key="3">
    <source>
        <dbReference type="Proteomes" id="UP001594351"/>
    </source>
</evidence>
<dbReference type="Gene3D" id="3.40.50.850">
    <property type="entry name" value="Isochorismatase-like"/>
    <property type="match status" value="1"/>
</dbReference>
<dbReference type="Pfam" id="PF00857">
    <property type="entry name" value="Isochorismatase"/>
    <property type="match status" value="1"/>
</dbReference>
<dbReference type="InterPro" id="IPR000868">
    <property type="entry name" value="Isochorismatase-like_dom"/>
</dbReference>
<evidence type="ECO:0000313" key="2">
    <source>
        <dbReference type="EMBL" id="MFC1851084.1"/>
    </source>
</evidence>
<dbReference type="EMBL" id="JBHPBY010000151">
    <property type="protein sequence ID" value="MFC1851084.1"/>
    <property type="molecule type" value="Genomic_DNA"/>
</dbReference>
<keyword evidence="3" id="KW-1185">Reference proteome</keyword>
<feature type="domain" description="Isochorismatase-like" evidence="1">
    <location>
        <begin position="7"/>
        <end position="182"/>
    </location>
</feature>
<sequence>MKKQRYALIIIDMQNDFVLPDSPACVAGALATVAQIQKILETCRRIKWPVIHVIREYRADGSDIEITRLPEFREKKYCVPGTAGCEIVAALKPASDEYIIVKKRFSAFMNTELDIILRRLEIENIVICGTQYPHCIRATVYDGVSYGYNVTLITDATAAQTPEIASANTRDIRDIGVECVSTFYFVNNIAVH</sequence>
<evidence type="ECO:0000259" key="1">
    <source>
        <dbReference type="Pfam" id="PF00857"/>
    </source>
</evidence>
<comment type="caution">
    <text evidence="2">The sequence shown here is derived from an EMBL/GenBank/DDBJ whole genome shotgun (WGS) entry which is preliminary data.</text>
</comment>
<dbReference type="CDD" id="cd00431">
    <property type="entry name" value="cysteine_hydrolases"/>
    <property type="match status" value="1"/>
</dbReference>
<proteinExistence type="predicted"/>
<dbReference type="InterPro" id="IPR036380">
    <property type="entry name" value="Isochorismatase-like_sf"/>
</dbReference>